<proteinExistence type="predicted"/>
<keyword evidence="2" id="KW-1133">Transmembrane helix</keyword>
<feature type="region of interest" description="Disordered" evidence="1">
    <location>
        <begin position="15"/>
        <end position="73"/>
    </location>
</feature>
<accession>A0AAX6HWJ4</accession>
<keyword evidence="2" id="KW-0472">Membrane</keyword>
<sequence length="332" mass="37253">MPTITSAALESFLIETRGRSISPKKPASPAVGPAPEEEERRSGWMEEEVEAEEEEEEEEEEEVVEEEDDYFDPRESMSVASSCFSDSEDRFGSLRGVGSGGRGSVSGHSDYYDAPEDLLSDGSFPNLSPSFSTSSKRELQTLRCILFEEVERRKKIEMDLLHIHKQWERVAECLFQLGLSYPETNDSGNLKLMPDPAELCQEITVTRFVSEAVERGLARAEAESVAEEMLDSKDHEISRLRDRLHYHEAVNHEMSQRNQEAAELARQRRTKRRTRQRLIWGCLGLSITIGASLLAYSYFPHSSKDALQTSSPDASSLSSATSVETEGCCPDD</sequence>
<dbReference type="Proteomes" id="UP001140949">
    <property type="component" value="Unassembled WGS sequence"/>
</dbReference>
<dbReference type="AlphaFoldDB" id="A0AAX6HWJ4"/>
<reference evidence="3" key="2">
    <citation type="submission" date="2023-04" db="EMBL/GenBank/DDBJ databases">
        <authorList>
            <person name="Bruccoleri R.E."/>
            <person name="Oakeley E.J."/>
            <person name="Faust A.-M."/>
            <person name="Dessus-Babus S."/>
            <person name="Altorfer M."/>
            <person name="Burckhardt D."/>
            <person name="Oertli M."/>
            <person name="Naumann U."/>
            <person name="Petersen F."/>
            <person name="Wong J."/>
        </authorList>
    </citation>
    <scope>NUCLEOTIDE SEQUENCE</scope>
    <source>
        <strain evidence="3">GSM-AAB239-AS_SAM_17_03QT</strain>
        <tissue evidence="3">Leaf</tissue>
    </source>
</reference>
<keyword evidence="4" id="KW-1185">Reference proteome</keyword>
<dbReference type="PANTHER" id="PTHR35490">
    <property type="entry name" value="BACTERIOPHAGE N4 ADSORPTION B PROTEIN"/>
    <property type="match status" value="1"/>
</dbReference>
<evidence type="ECO:0000256" key="2">
    <source>
        <dbReference type="SAM" id="Phobius"/>
    </source>
</evidence>
<feature type="compositionally biased region" description="Low complexity" evidence="1">
    <location>
        <begin position="309"/>
        <end position="322"/>
    </location>
</feature>
<dbReference type="EMBL" id="JANAVB010006599">
    <property type="protein sequence ID" value="KAJ6844625.1"/>
    <property type="molecule type" value="Genomic_DNA"/>
</dbReference>
<comment type="caution">
    <text evidence="3">The sequence shown here is derived from an EMBL/GenBank/DDBJ whole genome shotgun (WGS) entry which is preliminary data.</text>
</comment>
<keyword evidence="2" id="KW-0812">Transmembrane</keyword>
<feature type="compositionally biased region" description="Acidic residues" evidence="1">
    <location>
        <begin position="45"/>
        <end position="70"/>
    </location>
</feature>
<evidence type="ECO:0000313" key="3">
    <source>
        <dbReference type="EMBL" id="KAJ6844625.1"/>
    </source>
</evidence>
<evidence type="ECO:0000256" key="1">
    <source>
        <dbReference type="SAM" id="MobiDB-lite"/>
    </source>
</evidence>
<feature type="region of interest" description="Disordered" evidence="1">
    <location>
        <begin position="305"/>
        <end position="332"/>
    </location>
</feature>
<gene>
    <name evidence="3" type="ORF">M6B38_293525</name>
</gene>
<protein>
    <submittedName>
        <fullName evidence="3">Uncharacterized protein</fullName>
    </submittedName>
</protein>
<name>A0AAX6HWJ4_IRIPA</name>
<dbReference type="PANTHER" id="PTHR35490:SF3">
    <property type="entry name" value="(WILD MALAYSIAN BANANA) HYPOTHETICAL PROTEIN"/>
    <property type="match status" value="1"/>
</dbReference>
<reference evidence="3" key="1">
    <citation type="journal article" date="2023" name="GigaByte">
        <title>Genome assembly of the bearded iris, Iris pallida Lam.</title>
        <authorList>
            <person name="Bruccoleri R.E."/>
            <person name="Oakeley E.J."/>
            <person name="Faust A.M.E."/>
            <person name="Altorfer M."/>
            <person name="Dessus-Babus S."/>
            <person name="Burckhardt D."/>
            <person name="Oertli M."/>
            <person name="Naumann U."/>
            <person name="Petersen F."/>
            <person name="Wong J."/>
        </authorList>
    </citation>
    <scope>NUCLEOTIDE SEQUENCE</scope>
    <source>
        <strain evidence="3">GSM-AAB239-AS_SAM_17_03QT</strain>
    </source>
</reference>
<organism evidence="3 4">
    <name type="scientific">Iris pallida</name>
    <name type="common">Sweet iris</name>
    <dbReference type="NCBI Taxonomy" id="29817"/>
    <lineage>
        <taxon>Eukaryota</taxon>
        <taxon>Viridiplantae</taxon>
        <taxon>Streptophyta</taxon>
        <taxon>Embryophyta</taxon>
        <taxon>Tracheophyta</taxon>
        <taxon>Spermatophyta</taxon>
        <taxon>Magnoliopsida</taxon>
        <taxon>Liliopsida</taxon>
        <taxon>Asparagales</taxon>
        <taxon>Iridaceae</taxon>
        <taxon>Iridoideae</taxon>
        <taxon>Irideae</taxon>
        <taxon>Iris</taxon>
    </lineage>
</organism>
<evidence type="ECO:0000313" key="4">
    <source>
        <dbReference type="Proteomes" id="UP001140949"/>
    </source>
</evidence>
<feature type="transmembrane region" description="Helical" evidence="2">
    <location>
        <begin position="278"/>
        <end position="299"/>
    </location>
</feature>